<organism evidence="1 2">
    <name type="scientific">Toxocara canis</name>
    <name type="common">Canine roundworm</name>
    <dbReference type="NCBI Taxonomy" id="6265"/>
    <lineage>
        <taxon>Eukaryota</taxon>
        <taxon>Metazoa</taxon>
        <taxon>Ecdysozoa</taxon>
        <taxon>Nematoda</taxon>
        <taxon>Chromadorea</taxon>
        <taxon>Rhabditida</taxon>
        <taxon>Spirurina</taxon>
        <taxon>Ascaridomorpha</taxon>
        <taxon>Ascaridoidea</taxon>
        <taxon>Toxocaridae</taxon>
        <taxon>Toxocara</taxon>
    </lineage>
</organism>
<dbReference type="AlphaFoldDB" id="A0A0B2VDK2"/>
<dbReference type="EMBL" id="JPKZ01001948">
    <property type="protein sequence ID" value="KHN79070.1"/>
    <property type="molecule type" value="Genomic_DNA"/>
</dbReference>
<reference evidence="1 2" key="1">
    <citation type="submission" date="2014-11" db="EMBL/GenBank/DDBJ databases">
        <title>Genetic blueprint of the zoonotic pathogen Toxocara canis.</title>
        <authorList>
            <person name="Zhu X.-Q."/>
            <person name="Korhonen P.K."/>
            <person name="Cai H."/>
            <person name="Young N.D."/>
            <person name="Nejsum P."/>
            <person name="von Samson-Himmelstjerna G."/>
            <person name="Boag P.R."/>
            <person name="Tan P."/>
            <person name="Li Q."/>
            <person name="Min J."/>
            <person name="Yang Y."/>
            <person name="Wang X."/>
            <person name="Fang X."/>
            <person name="Hall R.S."/>
            <person name="Hofmann A."/>
            <person name="Sternberg P.W."/>
            <person name="Jex A.R."/>
            <person name="Gasser R.B."/>
        </authorList>
    </citation>
    <scope>NUCLEOTIDE SEQUENCE [LARGE SCALE GENOMIC DNA]</scope>
    <source>
        <strain evidence="1">PN_DK_2014</strain>
    </source>
</reference>
<protein>
    <submittedName>
        <fullName evidence="1">Uncharacterized protein</fullName>
    </submittedName>
</protein>
<comment type="caution">
    <text evidence="1">The sequence shown here is derived from an EMBL/GenBank/DDBJ whole genome shotgun (WGS) entry which is preliminary data.</text>
</comment>
<evidence type="ECO:0000313" key="2">
    <source>
        <dbReference type="Proteomes" id="UP000031036"/>
    </source>
</evidence>
<gene>
    <name evidence="1" type="ORF">Tcan_11157</name>
</gene>
<dbReference type="Proteomes" id="UP000031036">
    <property type="component" value="Unassembled WGS sequence"/>
</dbReference>
<name>A0A0B2VDK2_TOXCA</name>
<evidence type="ECO:0000313" key="1">
    <source>
        <dbReference type="EMBL" id="KHN79070.1"/>
    </source>
</evidence>
<sequence length="173" mass="19622">MCSANDGVFSMRLSLHFILRSAQRSFTRSVYTVTLFAFDTPIHWDESVSMPTSTHCSHICVYVHAVKKRKTRSLSLASNNTDAVKYMAYRFRFERRNKMSTYASVWWLRGAQVFAASARQVGCAFAFGEQAEVYGGDGTLLRGAACWRCICCTLRNNAHHDLARLSHNLPPRD</sequence>
<proteinExistence type="predicted"/>
<accession>A0A0B2VDK2</accession>
<keyword evidence="2" id="KW-1185">Reference proteome</keyword>